<dbReference type="AlphaFoldDB" id="A0A9P0NTH8"/>
<comment type="caution">
    <text evidence="1">The sequence shown here is derived from an EMBL/GenBank/DDBJ whole genome shotgun (WGS) entry which is preliminary data.</text>
</comment>
<reference evidence="1" key="1">
    <citation type="submission" date="2022-03" db="EMBL/GenBank/DDBJ databases">
        <authorList>
            <person name="Sayadi A."/>
        </authorList>
    </citation>
    <scope>NUCLEOTIDE SEQUENCE</scope>
</reference>
<dbReference type="EMBL" id="CAKOFQ010006676">
    <property type="protein sequence ID" value="CAH1958263.1"/>
    <property type="molecule type" value="Genomic_DNA"/>
</dbReference>
<sequence length="51" mass="5919">MINAGCLLYLAIQWLRKDRLQYLSGANQGNYYLLKGPKRSCILRVQNFAWG</sequence>
<proteinExistence type="predicted"/>
<keyword evidence="2" id="KW-1185">Reference proteome</keyword>
<organism evidence="1 2">
    <name type="scientific">Acanthoscelides obtectus</name>
    <name type="common">Bean weevil</name>
    <name type="synonym">Bruchus obtectus</name>
    <dbReference type="NCBI Taxonomy" id="200917"/>
    <lineage>
        <taxon>Eukaryota</taxon>
        <taxon>Metazoa</taxon>
        <taxon>Ecdysozoa</taxon>
        <taxon>Arthropoda</taxon>
        <taxon>Hexapoda</taxon>
        <taxon>Insecta</taxon>
        <taxon>Pterygota</taxon>
        <taxon>Neoptera</taxon>
        <taxon>Endopterygota</taxon>
        <taxon>Coleoptera</taxon>
        <taxon>Polyphaga</taxon>
        <taxon>Cucujiformia</taxon>
        <taxon>Chrysomeloidea</taxon>
        <taxon>Chrysomelidae</taxon>
        <taxon>Bruchinae</taxon>
        <taxon>Bruchini</taxon>
        <taxon>Acanthoscelides</taxon>
    </lineage>
</organism>
<evidence type="ECO:0000313" key="2">
    <source>
        <dbReference type="Proteomes" id="UP001152888"/>
    </source>
</evidence>
<gene>
    <name evidence="1" type="ORF">ACAOBT_LOCUS2553</name>
</gene>
<accession>A0A9P0NTH8</accession>
<dbReference type="Proteomes" id="UP001152888">
    <property type="component" value="Unassembled WGS sequence"/>
</dbReference>
<name>A0A9P0NTH8_ACAOB</name>
<protein>
    <submittedName>
        <fullName evidence="1">Uncharacterized protein</fullName>
    </submittedName>
</protein>
<evidence type="ECO:0000313" key="1">
    <source>
        <dbReference type="EMBL" id="CAH1958263.1"/>
    </source>
</evidence>